<dbReference type="InterPro" id="IPR012334">
    <property type="entry name" value="Pectin_lyas_fold"/>
</dbReference>
<dbReference type="GO" id="GO:0030570">
    <property type="term" value="F:pectate lyase activity"/>
    <property type="evidence" value="ECO:0007669"/>
    <property type="project" value="InterPro"/>
</dbReference>
<gene>
    <name evidence="1" type="ORF">Cni_G17071</name>
</gene>
<evidence type="ECO:0000313" key="1">
    <source>
        <dbReference type="EMBL" id="WOL08318.1"/>
    </source>
</evidence>
<dbReference type="PANTHER" id="PTHR31683:SF208">
    <property type="entry name" value="PECTATE LYASE"/>
    <property type="match status" value="1"/>
</dbReference>
<dbReference type="EMBL" id="CP136894">
    <property type="protein sequence ID" value="WOL08318.1"/>
    <property type="molecule type" value="Genomic_DNA"/>
</dbReference>
<accession>A0AAQ3KK22</accession>
<dbReference type="Gene3D" id="2.160.20.10">
    <property type="entry name" value="Single-stranded right-handed beta-helix, Pectin lyase-like"/>
    <property type="match status" value="1"/>
</dbReference>
<reference evidence="1 2" key="1">
    <citation type="submission" date="2023-10" db="EMBL/GenBank/DDBJ databases">
        <title>Chromosome-scale genome assembly provides insights into flower coloration mechanisms of Canna indica.</title>
        <authorList>
            <person name="Li C."/>
        </authorList>
    </citation>
    <scope>NUCLEOTIDE SEQUENCE [LARGE SCALE GENOMIC DNA]</scope>
    <source>
        <tissue evidence="1">Flower</tissue>
    </source>
</reference>
<dbReference type="AlphaFoldDB" id="A0AAQ3KK22"/>
<dbReference type="InterPro" id="IPR045032">
    <property type="entry name" value="PEL"/>
</dbReference>
<dbReference type="SUPFAM" id="SSF51126">
    <property type="entry name" value="Pectin lyase-like"/>
    <property type="match status" value="1"/>
</dbReference>
<name>A0AAQ3KK22_9LILI</name>
<evidence type="ECO:0008006" key="3">
    <source>
        <dbReference type="Google" id="ProtNLM"/>
    </source>
</evidence>
<dbReference type="PANTHER" id="PTHR31683">
    <property type="entry name" value="PECTATE LYASE 18-RELATED"/>
    <property type="match status" value="1"/>
</dbReference>
<keyword evidence="2" id="KW-1185">Reference proteome</keyword>
<sequence length="68" mass="7843">MVIKLQQELMINSYNTIDGRGANVHIAYGAGLTIQFMQHVIIHNLHIHDIQPSSDDNIRDFEDRWGIK</sequence>
<protein>
    <recommendedName>
        <fullName evidence="3">Pectate lyase</fullName>
    </recommendedName>
</protein>
<proteinExistence type="predicted"/>
<organism evidence="1 2">
    <name type="scientific">Canna indica</name>
    <name type="common">Indian-shot</name>
    <dbReference type="NCBI Taxonomy" id="4628"/>
    <lineage>
        <taxon>Eukaryota</taxon>
        <taxon>Viridiplantae</taxon>
        <taxon>Streptophyta</taxon>
        <taxon>Embryophyta</taxon>
        <taxon>Tracheophyta</taxon>
        <taxon>Spermatophyta</taxon>
        <taxon>Magnoliopsida</taxon>
        <taxon>Liliopsida</taxon>
        <taxon>Zingiberales</taxon>
        <taxon>Cannaceae</taxon>
        <taxon>Canna</taxon>
    </lineage>
</organism>
<dbReference type="InterPro" id="IPR011050">
    <property type="entry name" value="Pectin_lyase_fold/virulence"/>
</dbReference>
<evidence type="ECO:0000313" key="2">
    <source>
        <dbReference type="Proteomes" id="UP001327560"/>
    </source>
</evidence>
<dbReference type="Proteomes" id="UP001327560">
    <property type="component" value="Chromosome 5"/>
</dbReference>